<reference evidence="10" key="1">
    <citation type="submission" date="2015-08" db="EMBL/GenBank/DDBJ databases">
        <title>Fjat-10028 dsm 16317.</title>
        <authorList>
            <person name="Liu B."/>
            <person name="Wang J."/>
            <person name="Zhu Y."/>
            <person name="Liu G."/>
            <person name="Chen Q."/>
            <person name="Chen Z."/>
            <person name="Lan J."/>
            <person name="Che J."/>
            <person name="Ge C."/>
            <person name="Shi H."/>
            <person name="Pan Z."/>
            <person name="Liu X."/>
        </authorList>
    </citation>
    <scope>NUCLEOTIDE SEQUENCE [LARGE SCALE GENOMIC DNA]</scope>
    <source>
        <strain evidence="10">DSM 16317</strain>
    </source>
</reference>
<keyword evidence="10" id="KW-1185">Reference proteome</keyword>
<feature type="transmembrane region" description="Helical" evidence="7">
    <location>
        <begin position="370"/>
        <end position="389"/>
    </location>
</feature>
<dbReference type="PANTHER" id="PTHR23504:SF115">
    <property type="entry name" value="MULTIDRUG RESISTANCE PROTEIN 2"/>
    <property type="match status" value="1"/>
</dbReference>
<feature type="transmembrane region" description="Helical" evidence="7">
    <location>
        <begin position="106"/>
        <end position="124"/>
    </location>
</feature>
<dbReference type="EMBL" id="LILB01000005">
    <property type="protein sequence ID" value="KOO48853.1"/>
    <property type="molecule type" value="Genomic_DNA"/>
</dbReference>
<comment type="similarity">
    <text evidence="2">Belongs to the major facilitator superfamily. TCR/Tet family.</text>
</comment>
<dbReference type="AlphaFoldDB" id="A0A0M0LDQ4"/>
<dbReference type="InterPro" id="IPR011701">
    <property type="entry name" value="MFS"/>
</dbReference>
<keyword evidence="4 7" id="KW-0812">Transmembrane</keyword>
<evidence type="ECO:0000256" key="4">
    <source>
        <dbReference type="ARBA" id="ARBA00022692"/>
    </source>
</evidence>
<protein>
    <submittedName>
        <fullName evidence="9">Multidrug MFS transporter</fullName>
    </submittedName>
</protein>
<dbReference type="GO" id="GO:0022857">
    <property type="term" value="F:transmembrane transporter activity"/>
    <property type="evidence" value="ECO:0007669"/>
    <property type="project" value="InterPro"/>
</dbReference>
<evidence type="ECO:0000256" key="5">
    <source>
        <dbReference type="ARBA" id="ARBA00022989"/>
    </source>
</evidence>
<dbReference type="OrthoDB" id="9793283at2"/>
<feature type="transmembrane region" description="Helical" evidence="7">
    <location>
        <begin position="12"/>
        <end position="34"/>
    </location>
</feature>
<evidence type="ECO:0000256" key="6">
    <source>
        <dbReference type="ARBA" id="ARBA00023136"/>
    </source>
</evidence>
<feature type="transmembrane region" description="Helical" evidence="7">
    <location>
        <begin position="216"/>
        <end position="241"/>
    </location>
</feature>
<dbReference type="Gene3D" id="1.20.1250.20">
    <property type="entry name" value="MFS general substrate transporter like domains"/>
    <property type="match status" value="1"/>
</dbReference>
<feature type="transmembrane region" description="Helical" evidence="7">
    <location>
        <begin position="253"/>
        <end position="272"/>
    </location>
</feature>
<dbReference type="CDD" id="cd17325">
    <property type="entry name" value="MFS_MdtG_SLC18_like"/>
    <property type="match status" value="1"/>
</dbReference>
<evidence type="ECO:0000256" key="2">
    <source>
        <dbReference type="ARBA" id="ARBA00007520"/>
    </source>
</evidence>
<name>A0A0M0LDQ4_9BACL</name>
<feature type="transmembrane region" description="Helical" evidence="7">
    <location>
        <begin position="284"/>
        <end position="302"/>
    </location>
</feature>
<dbReference type="InterPro" id="IPR036259">
    <property type="entry name" value="MFS_trans_sf"/>
</dbReference>
<feature type="transmembrane region" description="Helical" evidence="7">
    <location>
        <begin position="136"/>
        <end position="158"/>
    </location>
</feature>
<dbReference type="InterPro" id="IPR001958">
    <property type="entry name" value="Tet-R_TetA/multi-R_MdtG-like"/>
</dbReference>
<keyword evidence="6 7" id="KW-0472">Membrane</keyword>
<dbReference type="SUPFAM" id="SSF103473">
    <property type="entry name" value="MFS general substrate transporter"/>
    <property type="match status" value="1"/>
</dbReference>
<sequence length="400" mass="43326">MKKPIKDQKAVLIILLSNIFIPFLGIGLIIPVMPSFMNIMHLSGSTMGYLIAVFAVAQLIMSPFAGRWVDRYGRKKIITLGLFLFGISELIFGVGTHVSVLYLSRILGGISAAFIMPGVTAYVADITSVQERPKAMGYISAAISTGFIIGPGIGGFIAEYGIRLPFFFAAGIAFLACISSMFILKEPLTKEQLAENFDNNKQTNFIGDLKKSLNPVFFIAFIIVFVLAFGLSAYETVFSLFSDHKFGFTPKDIAAIITISSIFGVVVQVFMFGKLVDILGEKKLIQLCLIVGAILAVASTMISSYLAVLTVTCFIFLAFDLLRPALTTFLSKAGGKEQGFVAGMNSTYTSLGNIVGPAMAGILFDVNINYPYLFAAVILVIGLGFTFIWKENKLAESLAE</sequence>
<feature type="transmembrane region" description="Helical" evidence="7">
    <location>
        <begin position="164"/>
        <end position="184"/>
    </location>
</feature>
<feature type="domain" description="Major facilitator superfamily (MFS) profile" evidence="8">
    <location>
        <begin position="11"/>
        <end position="394"/>
    </location>
</feature>
<comment type="subcellular location">
    <subcellularLocation>
        <location evidence="1">Cell membrane</location>
        <topology evidence="1">Multi-pass membrane protein</topology>
    </subcellularLocation>
</comment>
<organism evidence="9 10">
    <name type="scientific">Viridibacillus arvi</name>
    <dbReference type="NCBI Taxonomy" id="263475"/>
    <lineage>
        <taxon>Bacteria</taxon>
        <taxon>Bacillati</taxon>
        <taxon>Bacillota</taxon>
        <taxon>Bacilli</taxon>
        <taxon>Bacillales</taxon>
        <taxon>Caryophanaceae</taxon>
        <taxon>Viridibacillus</taxon>
    </lineage>
</organism>
<comment type="caution">
    <text evidence="9">The sequence shown here is derived from an EMBL/GenBank/DDBJ whole genome shotgun (WGS) entry which is preliminary data.</text>
</comment>
<dbReference type="PRINTS" id="PR01035">
    <property type="entry name" value="TCRTETA"/>
</dbReference>
<evidence type="ECO:0000256" key="3">
    <source>
        <dbReference type="ARBA" id="ARBA00022448"/>
    </source>
</evidence>
<feature type="transmembrane region" description="Helical" evidence="7">
    <location>
        <begin position="77"/>
        <end position="100"/>
    </location>
</feature>
<dbReference type="PROSITE" id="PS50850">
    <property type="entry name" value="MFS"/>
    <property type="match status" value="1"/>
</dbReference>
<keyword evidence="5 7" id="KW-1133">Transmembrane helix</keyword>
<gene>
    <name evidence="9" type="ORF">AMD00_10565</name>
</gene>
<evidence type="ECO:0000256" key="7">
    <source>
        <dbReference type="SAM" id="Phobius"/>
    </source>
</evidence>
<feature type="transmembrane region" description="Helical" evidence="7">
    <location>
        <begin position="347"/>
        <end position="364"/>
    </location>
</feature>
<evidence type="ECO:0000259" key="8">
    <source>
        <dbReference type="PROSITE" id="PS50850"/>
    </source>
</evidence>
<dbReference type="RefSeq" id="WP_053417041.1">
    <property type="nucleotide sequence ID" value="NZ_CP063302.1"/>
</dbReference>
<dbReference type="PROSITE" id="PS00216">
    <property type="entry name" value="SUGAR_TRANSPORT_1"/>
    <property type="match status" value="1"/>
</dbReference>
<dbReference type="InterPro" id="IPR020846">
    <property type="entry name" value="MFS_dom"/>
</dbReference>
<dbReference type="Proteomes" id="UP000036867">
    <property type="component" value="Unassembled WGS sequence"/>
</dbReference>
<keyword evidence="3" id="KW-0813">Transport</keyword>
<dbReference type="Pfam" id="PF07690">
    <property type="entry name" value="MFS_1"/>
    <property type="match status" value="1"/>
</dbReference>
<evidence type="ECO:0000313" key="10">
    <source>
        <dbReference type="Proteomes" id="UP000036867"/>
    </source>
</evidence>
<dbReference type="PATRIC" id="fig|263475.3.peg.3334"/>
<dbReference type="PANTHER" id="PTHR23504">
    <property type="entry name" value="MAJOR FACILITATOR SUPERFAMILY DOMAIN-CONTAINING PROTEIN 10"/>
    <property type="match status" value="1"/>
</dbReference>
<dbReference type="GO" id="GO:0005886">
    <property type="term" value="C:plasma membrane"/>
    <property type="evidence" value="ECO:0007669"/>
    <property type="project" value="UniProtKB-SubCell"/>
</dbReference>
<dbReference type="STRING" id="263475.AMD00_10565"/>
<evidence type="ECO:0000313" key="9">
    <source>
        <dbReference type="EMBL" id="KOO48853.1"/>
    </source>
</evidence>
<feature type="transmembrane region" description="Helical" evidence="7">
    <location>
        <begin position="46"/>
        <end position="65"/>
    </location>
</feature>
<proteinExistence type="inferred from homology"/>
<evidence type="ECO:0000256" key="1">
    <source>
        <dbReference type="ARBA" id="ARBA00004651"/>
    </source>
</evidence>
<dbReference type="InterPro" id="IPR005829">
    <property type="entry name" value="Sugar_transporter_CS"/>
</dbReference>
<accession>A0A0M0LDQ4</accession>
<dbReference type="GeneID" id="301136538"/>